<sequence>MVWMGQVLVLNASYEPLNITSWKRAVVMMLKGKAESLEQDTVVVHKDLLIPTVIRLRQYVCIPFKDIPLTRRNVLQRDLHTCQYCGYKGEQLSVDHVCPRSRGGQHTWDNVVTACIRCNVHKGSRTPREAGMTIASMPRRPVSSLYFEASRQIRNGQRQEWQKYIIGA</sequence>
<dbReference type="InterPro" id="IPR003615">
    <property type="entry name" value="HNH_nuc"/>
</dbReference>
<dbReference type="Pfam" id="PF14279">
    <property type="entry name" value="HNH_5"/>
    <property type="match status" value="1"/>
</dbReference>
<evidence type="ECO:0000259" key="1">
    <source>
        <dbReference type="SMART" id="SM00507"/>
    </source>
</evidence>
<organism evidence="2 3">
    <name type="scientific">Candidatus Synechococcus spongiarum</name>
    <dbReference type="NCBI Taxonomy" id="431041"/>
    <lineage>
        <taxon>Bacteria</taxon>
        <taxon>Bacillati</taxon>
        <taxon>Cyanobacteriota</taxon>
        <taxon>Cyanophyceae</taxon>
        <taxon>Synechococcales</taxon>
        <taxon>Synechococcaceae</taxon>
        <taxon>Synechococcus</taxon>
    </lineage>
</organism>
<reference evidence="3" key="1">
    <citation type="submission" date="2016-02" db="EMBL/GenBank/DDBJ databases">
        <authorList>
            <person name="liu f."/>
        </authorList>
    </citation>
    <scope>NUCLEOTIDE SEQUENCE [LARGE SCALE GENOMIC DNA]</scope>
</reference>
<keyword evidence="2" id="KW-0378">Hydrolase</keyword>
<dbReference type="PANTHER" id="PTHR33877">
    <property type="entry name" value="SLL1193 PROTEIN"/>
    <property type="match status" value="1"/>
</dbReference>
<name>A0A164YZ04_9SYNE</name>
<dbReference type="InterPro" id="IPR029471">
    <property type="entry name" value="HNH_5"/>
</dbReference>
<dbReference type="GO" id="GO:0004519">
    <property type="term" value="F:endonuclease activity"/>
    <property type="evidence" value="ECO:0007669"/>
    <property type="project" value="UniProtKB-KW"/>
</dbReference>
<feature type="domain" description="HNH nuclease" evidence="1">
    <location>
        <begin position="69"/>
        <end position="120"/>
    </location>
</feature>
<dbReference type="PANTHER" id="PTHR33877:SF2">
    <property type="entry name" value="OS07G0170200 PROTEIN"/>
    <property type="match status" value="1"/>
</dbReference>
<dbReference type="CDD" id="cd00085">
    <property type="entry name" value="HNHc"/>
    <property type="match status" value="1"/>
</dbReference>
<protein>
    <submittedName>
        <fullName evidence="2">HNH endonuclease family protein</fullName>
    </submittedName>
</protein>
<proteinExistence type="predicted"/>
<dbReference type="Proteomes" id="UP000182631">
    <property type="component" value="Unassembled WGS sequence"/>
</dbReference>
<evidence type="ECO:0000313" key="3">
    <source>
        <dbReference type="Proteomes" id="UP000182631"/>
    </source>
</evidence>
<accession>A0A164YZ04</accession>
<keyword evidence="3" id="KW-1185">Reference proteome</keyword>
<keyword evidence="2" id="KW-0255">Endonuclease</keyword>
<dbReference type="EMBL" id="FITM01000163">
    <property type="protein sequence ID" value="SAY39394.1"/>
    <property type="molecule type" value="Genomic_DNA"/>
</dbReference>
<dbReference type="SMART" id="SM00507">
    <property type="entry name" value="HNHc"/>
    <property type="match status" value="1"/>
</dbReference>
<dbReference type="Gene3D" id="1.10.30.50">
    <property type="match status" value="1"/>
</dbReference>
<dbReference type="InterPro" id="IPR052892">
    <property type="entry name" value="NA-targeting_endonuclease"/>
</dbReference>
<keyword evidence="2" id="KW-0540">Nuclease</keyword>
<evidence type="ECO:0000313" key="2">
    <source>
        <dbReference type="EMBL" id="SAY39394.1"/>
    </source>
</evidence>
<gene>
    <name evidence="2" type="ORF">FLM9_1538</name>
</gene>
<dbReference type="AlphaFoldDB" id="A0A164YZ04"/>